<dbReference type="GO" id="GO:0005829">
    <property type="term" value="C:cytosol"/>
    <property type="evidence" value="ECO:0007669"/>
    <property type="project" value="TreeGrafter"/>
</dbReference>
<keyword evidence="3 5" id="KW-0658">Purine biosynthesis</keyword>
<keyword evidence="1 5" id="KW-0436">Ligase</keyword>
<dbReference type="InterPro" id="IPR040686">
    <property type="entry name" value="PurK_C"/>
</dbReference>
<evidence type="ECO:0000313" key="9">
    <source>
        <dbReference type="Proteomes" id="UP000244934"/>
    </source>
</evidence>
<dbReference type="Pfam" id="PF17769">
    <property type="entry name" value="PurK_C"/>
    <property type="match status" value="1"/>
</dbReference>
<dbReference type="GO" id="GO:0046872">
    <property type="term" value="F:metal ion binding"/>
    <property type="evidence" value="ECO:0007669"/>
    <property type="project" value="InterPro"/>
</dbReference>
<dbReference type="InterPro" id="IPR016185">
    <property type="entry name" value="PreATP-grasp_dom_sf"/>
</dbReference>
<organism evidence="8 9">
    <name type="scientific">Kushneria phyllosphaerae</name>
    <dbReference type="NCBI Taxonomy" id="2100822"/>
    <lineage>
        <taxon>Bacteria</taxon>
        <taxon>Pseudomonadati</taxon>
        <taxon>Pseudomonadota</taxon>
        <taxon>Gammaproteobacteria</taxon>
        <taxon>Oceanospirillales</taxon>
        <taxon>Halomonadaceae</taxon>
        <taxon>Kushneria</taxon>
    </lineage>
</organism>
<dbReference type="InterPro" id="IPR005875">
    <property type="entry name" value="PurK"/>
</dbReference>
<protein>
    <recommendedName>
        <fullName evidence="5 6">N5-carboxyaminoimidazole ribonucleotide synthase</fullName>
        <shortName evidence="5 6">N5-CAIR synthase</shortName>
        <ecNumber evidence="5 6">6.3.4.18</ecNumber>
    </recommendedName>
    <alternativeName>
        <fullName evidence="5 6">5-(carboxyamino)imidazole ribonucleotide synthetase</fullName>
    </alternativeName>
</protein>
<gene>
    <name evidence="5 6 8" type="primary">purK</name>
    <name evidence="8" type="ORF">KSP9073_02107</name>
</gene>
<dbReference type="Gene3D" id="3.30.470.20">
    <property type="entry name" value="ATP-grasp fold, B domain"/>
    <property type="match status" value="1"/>
</dbReference>
<feature type="binding site" evidence="5">
    <location>
        <position position="203"/>
    </location>
    <ligand>
        <name>ATP</name>
        <dbReference type="ChEBI" id="CHEBI:30616"/>
    </ligand>
</feature>
<comment type="function">
    <text evidence="5">Catalyzes the ATP-dependent conversion of 5-aminoimidazole ribonucleotide (AIR) and HCO(3)(-) to N5-carboxyaminoimidazole ribonucleotide (N5-CAIR).</text>
</comment>
<name>A0A2R8CMG4_9GAMM</name>
<dbReference type="InterPro" id="IPR011054">
    <property type="entry name" value="Rudment_hybrid_motif"/>
</dbReference>
<dbReference type="SUPFAM" id="SSF56059">
    <property type="entry name" value="Glutathione synthetase ATP-binding domain-like"/>
    <property type="match status" value="1"/>
</dbReference>
<dbReference type="EC" id="6.3.4.18" evidence="5 6"/>
<dbReference type="EMBL" id="ONZI01000003">
    <property type="protein sequence ID" value="SPJ34075.1"/>
    <property type="molecule type" value="Genomic_DNA"/>
</dbReference>
<evidence type="ECO:0000256" key="5">
    <source>
        <dbReference type="HAMAP-Rule" id="MF_01928"/>
    </source>
</evidence>
<dbReference type="HAMAP" id="MF_01928">
    <property type="entry name" value="PurK"/>
    <property type="match status" value="1"/>
</dbReference>
<evidence type="ECO:0000256" key="6">
    <source>
        <dbReference type="RuleBase" id="RU361200"/>
    </source>
</evidence>
<dbReference type="Pfam" id="PF22660">
    <property type="entry name" value="RS_preATP-grasp-like"/>
    <property type="match status" value="1"/>
</dbReference>
<dbReference type="Gene3D" id="3.30.1490.20">
    <property type="entry name" value="ATP-grasp fold, A domain"/>
    <property type="match status" value="1"/>
</dbReference>
<dbReference type="SUPFAM" id="SSF52440">
    <property type="entry name" value="PreATP-grasp domain"/>
    <property type="match status" value="1"/>
</dbReference>
<dbReference type="GO" id="GO:0006189">
    <property type="term" value="P:'de novo' IMP biosynthetic process"/>
    <property type="evidence" value="ECO:0007669"/>
    <property type="project" value="UniProtKB-UniRule"/>
</dbReference>
<evidence type="ECO:0000256" key="4">
    <source>
        <dbReference type="ARBA" id="ARBA00022840"/>
    </source>
</evidence>
<keyword evidence="4 5" id="KW-0067">ATP-binding</keyword>
<sequence length="374" mass="40511">MAMQIGILGAGQLGRMMALAGLPLGQQFTLLDPNGTPSAGIGELLTGSDDATLEDFIARADVVTYEFEHLPVTLLERIEQVRPVYPSSRAIAVCQHRAKEKALFSQLGIPTPEYRLVDSAEALEAAARELGCPVVAKSTTEGYDGKGQAVLRAPEQASEAWQSIGHDQLVVEAFVDFVREVSLIAVRGRDGSVRSYPITQNQHEEGILRYSVAPLPDVDATLQSTADGYIQALLDELDYVGVLSLELFQTRDGRLLANEMAPRVHNSGHWTMNGAVTSQFENHLRAIAGLPLGDTRARGLTCMVNVIGEEGDSAALLALDGVHLHRYGKAPRTGRKLAHINVVAEDYSTLMQRVHAVTALLPGAFDNTMHWDNV</sequence>
<comment type="catalytic activity">
    <reaction evidence="5 6">
        <text>5-amino-1-(5-phospho-beta-D-ribosyl)imidazole + hydrogencarbonate + ATP = 5-carboxyamino-1-(5-phospho-D-ribosyl)imidazole + ADP + phosphate + 2 H(+)</text>
        <dbReference type="Rhea" id="RHEA:19317"/>
        <dbReference type="ChEBI" id="CHEBI:15378"/>
        <dbReference type="ChEBI" id="CHEBI:17544"/>
        <dbReference type="ChEBI" id="CHEBI:30616"/>
        <dbReference type="ChEBI" id="CHEBI:43474"/>
        <dbReference type="ChEBI" id="CHEBI:58730"/>
        <dbReference type="ChEBI" id="CHEBI:137981"/>
        <dbReference type="ChEBI" id="CHEBI:456216"/>
        <dbReference type="EC" id="6.3.4.18"/>
    </reaction>
</comment>
<dbReference type="AlphaFoldDB" id="A0A2R8CMG4"/>
<evidence type="ECO:0000256" key="3">
    <source>
        <dbReference type="ARBA" id="ARBA00022755"/>
    </source>
</evidence>
<evidence type="ECO:0000256" key="2">
    <source>
        <dbReference type="ARBA" id="ARBA00022741"/>
    </source>
</evidence>
<accession>A0A2R8CMG4</accession>
<feature type="domain" description="ATP-grasp" evidence="7">
    <location>
        <begin position="101"/>
        <end position="288"/>
    </location>
</feature>
<evidence type="ECO:0000256" key="1">
    <source>
        <dbReference type="ARBA" id="ARBA00022598"/>
    </source>
</evidence>
<dbReference type="Gene3D" id="3.40.50.20">
    <property type="match status" value="1"/>
</dbReference>
<dbReference type="FunFam" id="3.30.1490.20:FF:000015">
    <property type="entry name" value="N5-carboxyaminoimidazole ribonucleotide synthase"/>
    <property type="match status" value="1"/>
</dbReference>
<keyword evidence="9" id="KW-1185">Reference proteome</keyword>
<evidence type="ECO:0000259" key="7">
    <source>
        <dbReference type="PROSITE" id="PS50975"/>
    </source>
</evidence>
<dbReference type="InterPro" id="IPR011761">
    <property type="entry name" value="ATP-grasp"/>
</dbReference>
<proteinExistence type="inferred from homology"/>
<feature type="binding site" evidence="5">
    <location>
        <position position="137"/>
    </location>
    <ligand>
        <name>ATP</name>
        <dbReference type="ChEBI" id="CHEBI:30616"/>
    </ligand>
</feature>
<feature type="binding site" evidence="5">
    <location>
        <begin position="172"/>
        <end position="175"/>
    </location>
    <ligand>
        <name>ATP</name>
        <dbReference type="ChEBI" id="CHEBI:30616"/>
    </ligand>
</feature>
<comment type="function">
    <text evidence="6">Catalyzes the ATP-dependent conversion of 5-aminoimidazole ribonucleotide (AIR) and HCO(3)- to N5-carboxyaminoimidazole ribonucleotide (N5-CAIR).</text>
</comment>
<dbReference type="NCBIfam" id="TIGR01161">
    <property type="entry name" value="purK"/>
    <property type="match status" value="1"/>
</dbReference>
<comment type="subunit">
    <text evidence="5 6">Homodimer.</text>
</comment>
<feature type="binding site" evidence="5">
    <location>
        <position position="97"/>
    </location>
    <ligand>
        <name>ATP</name>
        <dbReference type="ChEBI" id="CHEBI:30616"/>
    </ligand>
</feature>
<reference evidence="9" key="1">
    <citation type="submission" date="2018-03" db="EMBL/GenBank/DDBJ databases">
        <authorList>
            <person name="Navarro De La Torre S."/>
        </authorList>
    </citation>
    <scope>NUCLEOTIDE SEQUENCE [LARGE SCALE GENOMIC DNA]</scope>
    <source>
        <strain evidence="9">EAod3</strain>
    </source>
</reference>
<evidence type="ECO:0000313" key="8">
    <source>
        <dbReference type="EMBL" id="SPJ34075.1"/>
    </source>
</evidence>
<feature type="binding site" evidence="5">
    <location>
        <begin position="142"/>
        <end position="148"/>
    </location>
    <ligand>
        <name>ATP</name>
        <dbReference type="ChEBI" id="CHEBI:30616"/>
    </ligand>
</feature>
<dbReference type="PANTHER" id="PTHR11609:SF5">
    <property type="entry name" value="PHOSPHORIBOSYLAMINOIMIDAZOLE CARBOXYLASE"/>
    <property type="match status" value="1"/>
</dbReference>
<dbReference type="PANTHER" id="PTHR11609">
    <property type="entry name" value="PURINE BIOSYNTHESIS PROTEIN 6/7, PUR6/7"/>
    <property type="match status" value="1"/>
</dbReference>
<dbReference type="GO" id="GO:0005524">
    <property type="term" value="F:ATP binding"/>
    <property type="evidence" value="ECO:0007669"/>
    <property type="project" value="UniProtKB-UniRule"/>
</dbReference>
<comment type="pathway">
    <text evidence="5 6">Purine metabolism; IMP biosynthesis via de novo pathway; 5-amino-1-(5-phospho-D-ribosyl)imidazole-4-carboxylate from 5-amino-1-(5-phospho-D-ribosyl)imidazole (N5-CAIR route): step 1/2.</text>
</comment>
<dbReference type="InterPro" id="IPR054350">
    <property type="entry name" value="PurT/PurK_preATP-grasp"/>
</dbReference>
<dbReference type="NCBIfam" id="NF004679">
    <property type="entry name" value="PRK06019.1-5"/>
    <property type="match status" value="1"/>
</dbReference>
<feature type="binding site" evidence="5">
    <location>
        <position position="180"/>
    </location>
    <ligand>
        <name>ATP</name>
        <dbReference type="ChEBI" id="CHEBI:30616"/>
    </ligand>
</feature>
<dbReference type="PROSITE" id="PS50975">
    <property type="entry name" value="ATP_GRASP"/>
    <property type="match status" value="1"/>
</dbReference>
<dbReference type="InterPro" id="IPR003135">
    <property type="entry name" value="ATP-grasp_carboxylate-amine"/>
</dbReference>
<dbReference type="SUPFAM" id="SSF51246">
    <property type="entry name" value="Rudiment single hybrid motif"/>
    <property type="match status" value="1"/>
</dbReference>
<dbReference type="GO" id="GO:0034028">
    <property type="term" value="F:5-(carboxyamino)imidazole ribonucleotide synthase activity"/>
    <property type="evidence" value="ECO:0007669"/>
    <property type="project" value="UniProtKB-UniRule"/>
</dbReference>
<dbReference type="Pfam" id="PF02222">
    <property type="entry name" value="ATP-grasp"/>
    <property type="match status" value="1"/>
</dbReference>
<dbReference type="GO" id="GO:0004638">
    <property type="term" value="F:phosphoribosylaminoimidazole carboxylase activity"/>
    <property type="evidence" value="ECO:0007669"/>
    <property type="project" value="InterPro"/>
</dbReference>
<dbReference type="Proteomes" id="UP000244934">
    <property type="component" value="Unassembled WGS sequence"/>
</dbReference>
<dbReference type="UniPathway" id="UPA00074">
    <property type="reaction ID" value="UER00942"/>
</dbReference>
<dbReference type="FunFam" id="3.30.470.20:FF:000029">
    <property type="entry name" value="N5-carboxyaminoimidazole ribonucleotide synthase"/>
    <property type="match status" value="1"/>
</dbReference>
<comment type="similarity">
    <text evidence="5 6">Belongs to the PurK/PurT family.</text>
</comment>
<keyword evidence="2 5" id="KW-0547">Nucleotide-binding</keyword>
<dbReference type="InterPro" id="IPR013815">
    <property type="entry name" value="ATP_grasp_subdomain_1"/>
</dbReference>
<feature type="binding site" evidence="5">
    <location>
        <begin position="258"/>
        <end position="259"/>
    </location>
    <ligand>
        <name>ATP</name>
        <dbReference type="ChEBI" id="CHEBI:30616"/>
    </ligand>
</feature>